<dbReference type="PROSITE" id="PS51186">
    <property type="entry name" value="GNAT"/>
    <property type="match status" value="1"/>
</dbReference>
<dbReference type="GO" id="GO:0016747">
    <property type="term" value="F:acyltransferase activity, transferring groups other than amino-acyl groups"/>
    <property type="evidence" value="ECO:0007669"/>
    <property type="project" value="InterPro"/>
</dbReference>
<dbReference type="InterPro" id="IPR050644">
    <property type="entry name" value="PG_Glycine_Bridge_Synth"/>
</dbReference>
<evidence type="ECO:0000259" key="7">
    <source>
        <dbReference type="PROSITE" id="PS51186"/>
    </source>
</evidence>
<evidence type="ECO:0000313" key="9">
    <source>
        <dbReference type="Proteomes" id="UP000248806"/>
    </source>
</evidence>
<keyword evidence="6" id="KW-0961">Cell wall biogenesis/degradation</keyword>
<dbReference type="InterPro" id="IPR000182">
    <property type="entry name" value="GNAT_dom"/>
</dbReference>
<gene>
    <name evidence="8" type="ORF">EI42_00934</name>
</gene>
<accession>A0A326UG47</accession>
<evidence type="ECO:0000256" key="6">
    <source>
        <dbReference type="ARBA" id="ARBA00023316"/>
    </source>
</evidence>
<dbReference type="InterPro" id="IPR003447">
    <property type="entry name" value="FEMABX"/>
</dbReference>
<sequence>MPLKYILDKGSESMSQLEEKPFTKLSLEIKTEIDREEWNGFLQEHPQGHLLQSYEWGELLRYLGAKVYRLAAIQDGCMIGAMMLSLSDVPLPGLRLKWLYCCRGPAVDAPDSPALKALIEEAHAIASRERALILRLEPNITEDDPQYERWLDAFRSLGFKINPIAVHGRSSWHLDIRPALPILRSAFRKTWRHNIQKAERMGAVVRVAQSEEDFETYYRLLQLTSKRDDFFIHDKDYHREILRQFSENGNAALLIAEYQGEPVAAKLLIRYGHCCWDMFAGMTDDRTDLPKSHILQYHALLWAKEQGCTLFDFRTIPDNPREGSEMWGVYHFKKGFGGFPAHYLWTQDYIYRPVLYRLWREAVALRRTLRRRKHTH</sequence>
<dbReference type="GO" id="GO:0009252">
    <property type="term" value="P:peptidoglycan biosynthetic process"/>
    <property type="evidence" value="ECO:0007669"/>
    <property type="project" value="UniProtKB-KW"/>
</dbReference>
<dbReference type="GO" id="GO:0016755">
    <property type="term" value="F:aminoacyltransferase activity"/>
    <property type="evidence" value="ECO:0007669"/>
    <property type="project" value="InterPro"/>
</dbReference>
<dbReference type="Proteomes" id="UP000248806">
    <property type="component" value="Unassembled WGS sequence"/>
</dbReference>
<dbReference type="GO" id="GO:0008360">
    <property type="term" value="P:regulation of cell shape"/>
    <property type="evidence" value="ECO:0007669"/>
    <property type="project" value="UniProtKB-KW"/>
</dbReference>
<evidence type="ECO:0000313" key="8">
    <source>
        <dbReference type="EMBL" id="PZW36751.1"/>
    </source>
</evidence>
<dbReference type="Pfam" id="PF02388">
    <property type="entry name" value="FemAB"/>
    <property type="match status" value="1"/>
</dbReference>
<proteinExistence type="inferred from homology"/>
<evidence type="ECO:0000256" key="4">
    <source>
        <dbReference type="ARBA" id="ARBA00022984"/>
    </source>
</evidence>
<keyword evidence="2 8" id="KW-0808">Transferase</keyword>
<dbReference type="PROSITE" id="PS51191">
    <property type="entry name" value="FEMABX"/>
    <property type="match status" value="1"/>
</dbReference>
<dbReference type="InterPro" id="IPR016181">
    <property type="entry name" value="Acyl_CoA_acyltransferase"/>
</dbReference>
<reference evidence="8 9" key="1">
    <citation type="submission" date="2018-06" db="EMBL/GenBank/DDBJ databases">
        <title>Genomic Encyclopedia of Archaeal and Bacterial Type Strains, Phase II (KMG-II): from individual species to whole genera.</title>
        <authorList>
            <person name="Goeker M."/>
        </authorList>
    </citation>
    <scope>NUCLEOTIDE SEQUENCE [LARGE SCALE GENOMIC DNA]</scope>
    <source>
        <strain evidence="8 9">ATCC BAA-1881</strain>
    </source>
</reference>
<dbReference type="EMBL" id="QKUF01000001">
    <property type="protein sequence ID" value="PZW36751.1"/>
    <property type="molecule type" value="Genomic_DNA"/>
</dbReference>
<protein>
    <submittedName>
        <fullName evidence="8">Lipid II:glycine glycyltransferase (Peptidoglycan interpeptide bridge formation enzyme)</fullName>
    </submittedName>
</protein>
<feature type="domain" description="N-acetyltransferase" evidence="7">
    <location>
        <begin position="203"/>
        <end position="361"/>
    </location>
</feature>
<keyword evidence="3" id="KW-0133">Cell shape</keyword>
<organism evidence="8 9">
    <name type="scientific">Thermosporothrix hazakensis</name>
    <dbReference type="NCBI Taxonomy" id="644383"/>
    <lineage>
        <taxon>Bacteria</taxon>
        <taxon>Bacillati</taxon>
        <taxon>Chloroflexota</taxon>
        <taxon>Ktedonobacteria</taxon>
        <taxon>Ktedonobacterales</taxon>
        <taxon>Thermosporotrichaceae</taxon>
        <taxon>Thermosporothrix</taxon>
    </lineage>
</organism>
<dbReference type="Gene3D" id="3.40.630.30">
    <property type="match status" value="2"/>
</dbReference>
<dbReference type="GO" id="GO:0071555">
    <property type="term" value="P:cell wall organization"/>
    <property type="evidence" value="ECO:0007669"/>
    <property type="project" value="UniProtKB-KW"/>
</dbReference>
<keyword evidence="9" id="KW-1185">Reference proteome</keyword>
<comment type="similarity">
    <text evidence="1">Belongs to the FemABX family.</text>
</comment>
<dbReference type="AlphaFoldDB" id="A0A326UG47"/>
<evidence type="ECO:0000256" key="2">
    <source>
        <dbReference type="ARBA" id="ARBA00022679"/>
    </source>
</evidence>
<comment type="caution">
    <text evidence="8">The sequence shown here is derived from an EMBL/GenBank/DDBJ whole genome shotgun (WGS) entry which is preliminary data.</text>
</comment>
<dbReference type="PANTHER" id="PTHR36174:SF1">
    <property type="entry name" value="LIPID II:GLYCINE GLYCYLTRANSFERASE"/>
    <property type="match status" value="1"/>
</dbReference>
<keyword evidence="4" id="KW-0573">Peptidoglycan synthesis</keyword>
<dbReference type="SUPFAM" id="SSF55729">
    <property type="entry name" value="Acyl-CoA N-acyltransferases (Nat)"/>
    <property type="match status" value="2"/>
</dbReference>
<keyword evidence="5" id="KW-0012">Acyltransferase</keyword>
<dbReference type="PANTHER" id="PTHR36174">
    <property type="entry name" value="LIPID II:GLYCINE GLYCYLTRANSFERASE"/>
    <property type="match status" value="1"/>
</dbReference>
<evidence type="ECO:0000256" key="5">
    <source>
        <dbReference type="ARBA" id="ARBA00023315"/>
    </source>
</evidence>
<evidence type="ECO:0000256" key="1">
    <source>
        <dbReference type="ARBA" id="ARBA00009943"/>
    </source>
</evidence>
<evidence type="ECO:0000256" key="3">
    <source>
        <dbReference type="ARBA" id="ARBA00022960"/>
    </source>
</evidence>
<name>A0A326UG47_THEHA</name>